<dbReference type="SUPFAM" id="SSF103473">
    <property type="entry name" value="MFS general substrate transporter"/>
    <property type="match status" value="1"/>
</dbReference>
<proteinExistence type="predicted"/>
<feature type="transmembrane region" description="Helical" evidence="5">
    <location>
        <begin position="238"/>
        <end position="258"/>
    </location>
</feature>
<dbReference type="Pfam" id="PF07690">
    <property type="entry name" value="MFS_1"/>
    <property type="match status" value="1"/>
</dbReference>
<keyword evidence="3 5" id="KW-1133">Transmembrane helix</keyword>
<dbReference type="InterPro" id="IPR011701">
    <property type="entry name" value="MFS"/>
</dbReference>
<protein>
    <recommendedName>
        <fullName evidence="8">Major facilitator superfamily (MFS) profile domain-containing protein</fullName>
    </recommendedName>
</protein>
<dbReference type="Proteomes" id="UP000053890">
    <property type="component" value="Unassembled WGS sequence"/>
</dbReference>
<dbReference type="PANTHER" id="PTHR23294:SF19">
    <property type="entry name" value="DUF895 DOMAIN MEMBRANE PROTEIN-RELATED"/>
    <property type="match status" value="1"/>
</dbReference>
<comment type="subcellular location">
    <subcellularLocation>
        <location evidence="1">Membrane</location>
        <topology evidence="1">Multi-pass membrane protein</topology>
    </subcellularLocation>
</comment>
<evidence type="ECO:0000256" key="2">
    <source>
        <dbReference type="ARBA" id="ARBA00022692"/>
    </source>
</evidence>
<feature type="transmembrane region" description="Helical" evidence="5">
    <location>
        <begin position="298"/>
        <end position="319"/>
    </location>
</feature>
<dbReference type="GeneID" id="28974009"/>
<dbReference type="InterPro" id="IPR036259">
    <property type="entry name" value="MFS_trans_sf"/>
</dbReference>
<name>A0A0P9EMT4_RHOGW</name>
<evidence type="ECO:0000256" key="5">
    <source>
        <dbReference type="SAM" id="Phobius"/>
    </source>
</evidence>
<evidence type="ECO:0000256" key="4">
    <source>
        <dbReference type="ARBA" id="ARBA00023136"/>
    </source>
</evidence>
<organism evidence="6 7">
    <name type="scientific">Rhodotorula graminis (strain WP1)</name>
    <dbReference type="NCBI Taxonomy" id="578459"/>
    <lineage>
        <taxon>Eukaryota</taxon>
        <taxon>Fungi</taxon>
        <taxon>Dikarya</taxon>
        <taxon>Basidiomycota</taxon>
        <taxon>Pucciniomycotina</taxon>
        <taxon>Microbotryomycetes</taxon>
        <taxon>Sporidiobolales</taxon>
        <taxon>Sporidiobolaceae</taxon>
        <taxon>Rhodotorula</taxon>
    </lineage>
</organism>
<evidence type="ECO:0000256" key="3">
    <source>
        <dbReference type="ARBA" id="ARBA00022989"/>
    </source>
</evidence>
<dbReference type="Gene3D" id="1.20.1250.20">
    <property type="entry name" value="MFS general substrate transporter like domains"/>
    <property type="match status" value="1"/>
</dbReference>
<evidence type="ECO:0000256" key="1">
    <source>
        <dbReference type="ARBA" id="ARBA00004141"/>
    </source>
</evidence>
<dbReference type="GO" id="GO:0022857">
    <property type="term" value="F:transmembrane transporter activity"/>
    <property type="evidence" value="ECO:0007669"/>
    <property type="project" value="InterPro"/>
</dbReference>
<dbReference type="EMBL" id="KQ474084">
    <property type="protein sequence ID" value="KPV73159.1"/>
    <property type="molecule type" value="Genomic_DNA"/>
</dbReference>
<evidence type="ECO:0000313" key="7">
    <source>
        <dbReference type="Proteomes" id="UP000053890"/>
    </source>
</evidence>
<accession>A0A0P9EMT4</accession>
<dbReference type="PANTHER" id="PTHR23294">
    <property type="entry name" value="ET TRANSLATION PRODUCT-RELATED"/>
    <property type="match status" value="1"/>
</dbReference>
<feature type="transmembrane region" description="Helical" evidence="5">
    <location>
        <begin position="45"/>
        <end position="63"/>
    </location>
</feature>
<gene>
    <name evidence="6" type="ORF">RHOBADRAFT_38784</name>
</gene>
<dbReference type="RefSeq" id="XP_018269208.1">
    <property type="nucleotide sequence ID" value="XM_018413560.1"/>
</dbReference>
<keyword evidence="2 5" id="KW-0812">Transmembrane</keyword>
<keyword evidence="4 5" id="KW-0472">Membrane</keyword>
<dbReference type="GO" id="GO:0016020">
    <property type="term" value="C:membrane"/>
    <property type="evidence" value="ECO:0007669"/>
    <property type="project" value="UniProtKB-SubCell"/>
</dbReference>
<dbReference type="InterPro" id="IPR051617">
    <property type="entry name" value="UNC-93-like_regulator"/>
</dbReference>
<reference evidence="6 7" key="1">
    <citation type="journal article" date="2015" name="Front. Microbiol.">
        <title>Genome sequence of the plant growth promoting endophytic yeast Rhodotorula graminis WP1.</title>
        <authorList>
            <person name="Firrincieli A."/>
            <person name="Otillar R."/>
            <person name="Salamov A."/>
            <person name="Schmutz J."/>
            <person name="Khan Z."/>
            <person name="Redman R.S."/>
            <person name="Fleck N.D."/>
            <person name="Lindquist E."/>
            <person name="Grigoriev I.V."/>
            <person name="Doty S.L."/>
        </authorList>
    </citation>
    <scope>NUCLEOTIDE SEQUENCE [LARGE SCALE GENOMIC DNA]</scope>
    <source>
        <strain evidence="6 7">WP1</strain>
    </source>
</reference>
<feature type="transmembrane region" description="Helical" evidence="5">
    <location>
        <begin position="20"/>
        <end position="38"/>
    </location>
</feature>
<dbReference type="OrthoDB" id="196103at2759"/>
<keyword evidence="7" id="KW-1185">Reference proteome</keyword>
<feature type="transmembrane region" description="Helical" evidence="5">
    <location>
        <begin position="340"/>
        <end position="361"/>
    </location>
</feature>
<evidence type="ECO:0008006" key="8">
    <source>
        <dbReference type="Google" id="ProtNLM"/>
    </source>
</evidence>
<feature type="transmembrane region" description="Helical" evidence="5">
    <location>
        <begin position="83"/>
        <end position="102"/>
    </location>
</feature>
<dbReference type="AlphaFoldDB" id="A0A0P9EMT4"/>
<dbReference type="OMA" id="YWLAYRN"/>
<feature type="transmembrane region" description="Helical" evidence="5">
    <location>
        <begin position="114"/>
        <end position="134"/>
    </location>
</feature>
<evidence type="ECO:0000313" key="6">
    <source>
        <dbReference type="EMBL" id="KPV73159.1"/>
    </source>
</evidence>
<feature type="transmembrane region" description="Helical" evidence="5">
    <location>
        <begin position="206"/>
        <end position="226"/>
    </location>
</feature>
<sequence>MGLGCILAPVLVNKLGVKRVLILGSLGWSVYTAALYQNNRYGTEWFVILGAVICGISAGFYWASEGAILLSYPEPHTRARMLAVWLFFKNSGQIIAGAINLATNVKNAKGGKGALTLISFIALQVFAVPVAFLVSGPEKVKRSDGSSITLPNQTSTKEQFRLLWRTVSSKKVGCLLPIFFVRRSLSLYWGLASSHLTLYYSVRARALASFLSAICGVIMTTLLGFFLDNQRIALVTRVRVGGAAVFTLFLGMLVWALVIQHEFETNNPGKLDWTSAGFGRGFGMYVMLNAAGNALQNYLYWIMSLLAAGDVSTATRYAGLLRGIESWGQCCAFGINSSKFSLLYTVVINLVFYVVSLPFALVTLRKVGVVEGYGATGSVEDASAVAEAMARSSSSDDAASVEEKKVEV</sequence>